<name>A0A9J5YYM3_SOLCO</name>
<dbReference type="OrthoDB" id="1737685at2759"/>
<evidence type="ECO:0000313" key="3">
    <source>
        <dbReference type="Proteomes" id="UP000824120"/>
    </source>
</evidence>
<dbReference type="AlphaFoldDB" id="A0A9J5YYM3"/>
<dbReference type="Proteomes" id="UP000824120">
    <property type="component" value="Chromosome 5"/>
</dbReference>
<organism evidence="2 3">
    <name type="scientific">Solanum commersonii</name>
    <name type="common">Commerson's wild potato</name>
    <name type="synonym">Commerson's nightshade</name>
    <dbReference type="NCBI Taxonomy" id="4109"/>
    <lineage>
        <taxon>Eukaryota</taxon>
        <taxon>Viridiplantae</taxon>
        <taxon>Streptophyta</taxon>
        <taxon>Embryophyta</taxon>
        <taxon>Tracheophyta</taxon>
        <taxon>Spermatophyta</taxon>
        <taxon>Magnoliopsida</taxon>
        <taxon>eudicotyledons</taxon>
        <taxon>Gunneridae</taxon>
        <taxon>Pentapetalae</taxon>
        <taxon>asterids</taxon>
        <taxon>lamiids</taxon>
        <taxon>Solanales</taxon>
        <taxon>Solanaceae</taxon>
        <taxon>Solanoideae</taxon>
        <taxon>Solaneae</taxon>
        <taxon>Solanum</taxon>
    </lineage>
</organism>
<dbReference type="Pfam" id="PF05695">
    <property type="entry name" value="Ycf2"/>
    <property type="match status" value="1"/>
</dbReference>
<comment type="caution">
    <text evidence="2">The sequence shown here is derived from an EMBL/GenBank/DDBJ whole genome shotgun (WGS) entry which is preliminary data.</text>
</comment>
<protein>
    <recommendedName>
        <fullName evidence="1">Ycf2 N-terminal domain-containing protein</fullName>
    </recommendedName>
</protein>
<sequence>MRGTKTQPLSDTNLSNSEEKNLHSYLNFNSNMGLIHTLCSEKYLSSKNIKKIIDSLSKEECCEREYILFQTYCNTKGKGFKTHTNFVEISTFNWAIYHSEFFRKIVSSTMKFDK</sequence>
<dbReference type="InterPro" id="IPR056777">
    <property type="entry name" value="Ycf2_N"/>
</dbReference>
<proteinExistence type="predicted"/>
<feature type="domain" description="Ycf2 N-terminal" evidence="1">
    <location>
        <begin position="3"/>
        <end position="73"/>
    </location>
</feature>
<evidence type="ECO:0000313" key="2">
    <source>
        <dbReference type="EMBL" id="KAG5604888.1"/>
    </source>
</evidence>
<dbReference type="EMBL" id="JACXVP010000005">
    <property type="protein sequence ID" value="KAG5604888.1"/>
    <property type="molecule type" value="Genomic_DNA"/>
</dbReference>
<reference evidence="2 3" key="1">
    <citation type="submission" date="2020-09" db="EMBL/GenBank/DDBJ databases">
        <title>De no assembly of potato wild relative species, Solanum commersonii.</title>
        <authorList>
            <person name="Cho K."/>
        </authorList>
    </citation>
    <scope>NUCLEOTIDE SEQUENCE [LARGE SCALE GENOMIC DNA]</scope>
    <source>
        <strain evidence="2">LZ3.2</strain>
        <tissue evidence="2">Leaf</tissue>
    </source>
</reference>
<evidence type="ECO:0000259" key="1">
    <source>
        <dbReference type="Pfam" id="PF05695"/>
    </source>
</evidence>
<keyword evidence="3" id="KW-1185">Reference proteome</keyword>
<accession>A0A9J5YYM3</accession>
<gene>
    <name evidence="2" type="ORF">H5410_026380</name>
</gene>